<dbReference type="SMART" id="SM01211">
    <property type="entry name" value="GATase_5"/>
    <property type="match status" value="1"/>
</dbReference>
<dbReference type="GO" id="GO:0004642">
    <property type="term" value="F:phosphoribosylformylglycinamidine synthase activity"/>
    <property type="evidence" value="ECO:0007669"/>
    <property type="project" value="UniProtKB-UniRule"/>
</dbReference>
<evidence type="ECO:0000256" key="1">
    <source>
        <dbReference type="ARBA" id="ARBA00022490"/>
    </source>
</evidence>
<keyword evidence="5 8" id="KW-0378">Hydrolase</keyword>
<comment type="caution">
    <text evidence="9">The sequence shown here is derived from an EMBL/GenBank/DDBJ whole genome shotgun (WGS) entry which is preliminary data.</text>
</comment>
<dbReference type="InterPro" id="IPR029062">
    <property type="entry name" value="Class_I_gatase-like"/>
</dbReference>
<keyword evidence="3 8" id="KW-0547">Nucleotide-binding</keyword>
<dbReference type="Proteomes" id="UP000471322">
    <property type="component" value="Unassembled WGS sequence"/>
</dbReference>
<evidence type="ECO:0000313" key="9">
    <source>
        <dbReference type="EMBL" id="EDP6814981.1"/>
    </source>
</evidence>
<comment type="catalytic activity">
    <reaction evidence="8">
        <text>L-glutamine + H2O = L-glutamate + NH4(+)</text>
        <dbReference type="Rhea" id="RHEA:15889"/>
        <dbReference type="ChEBI" id="CHEBI:15377"/>
        <dbReference type="ChEBI" id="CHEBI:28938"/>
        <dbReference type="ChEBI" id="CHEBI:29985"/>
        <dbReference type="ChEBI" id="CHEBI:58359"/>
        <dbReference type="EC" id="3.5.1.2"/>
    </reaction>
</comment>
<evidence type="ECO:0000256" key="4">
    <source>
        <dbReference type="ARBA" id="ARBA00022755"/>
    </source>
</evidence>
<dbReference type="SUPFAM" id="SSF52317">
    <property type="entry name" value="Class I glutamine amidotransferase-like"/>
    <property type="match status" value="1"/>
</dbReference>
<dbReference type="EC" id="3.5.1.2" evidence="8"/>
<dbReference type="RefSeq" id="WP_149062284.1">
    <property type="nucleotide sequence ID" value="NZ_JAJUKN010000003.1"/>
</dbReference>
<evidence type="ECO:0000256" key="7">
    <source>
        <dbReference type="ARBA" id="ARBA00022962"/>
    </source>
</evidence>
<evidence type="ECO:0000256" key="2">
    <source>
        <dbReference type="ARBA" id="ARBA00022598"/>
    </source>
</evidence>
<dbReference type="Gene3D" id="3.40.50.880">
    <property type="match status" value="1"/>
</dbReference>
<feature type="active site" description="Nucleophile" evidence="8">
    <location>
        <position position="84"/>
    </location>
</feature>
<dbReference type="Pfam" id="PF13507">
    <property type="entry name" value="GATase_5"/>
    <property type="match status" value="1"/>
</dbReference>
<accession>A0A5L4RJ13</accession>
<keyword evidence="1 8" id="KW-0963">Cytoplasm</keyword>
<dbReference type="PANTHER" id="PTHR47552:SF1">
    <property type="entry name" value="PHOSPHORIBOSYLFORMYLGLYCINAMIDINE SYNTHASE SUBUNIT PURQ"/>
    <property type="match status" value="1"/>
</dbReference>
<comment type="function">
    <text evidence="8">Part of the phosphoribosylformylglycinamidine synthase complex involved in the purines biosynthetic pathway. Catalyzes the ATP-dependent conversion of formylglycinamide ribonucleotide (FGAR) and glutamine to yield formylglycinamidine ribonucleotide (FGAM) and glutamate. The FGAM synthase complex is composed of three subunits. PurQ produces an ammonia molecule by converting glutamine to glutamate. PurL transfers the ammonia molecule to FGAR to form FGAM in an ATP-dependent manner. PurS interacts with PurQ and PurL and is thought to assist in the transfer of the ammonia molecule from PurQ to PurL.</text>
</comment>
<dbReference type="PANTHER" id="PTHR47552">
    <property type="entry name" value="PHOSPHORIBOSYLFORMYLGLYCINAMIDINE SYNTHASE SUBUNIT PURQ"/>
    <property type="match status" value="1"/>
</dbReference>
<dbReference type="EC" id="6.3.5.3" evidence="8"/>
<evidence type="ECO:0000256" key="3">
    <source>
        <dbReference type="ARBA" id="ARBA00022741"/>
    </source>
</evidence>
<keyword evidence="4 8" id="KW-0658">Purine biosynthesis</keyword>
<feature type="active site" evidence="8">
    <location>
        <position position="194"/>
    </location>
</feature>
<keyword evidence="6 8" id="KW-0067">ATP-binding</keyword>
<dbReference type="PIRSF" id="PIRSF001586">
    <property type="entry name" value="FGAM_synth_I"/>
    <property type="match status" value="1"/>
</dbReference>
<keyword evidence="7 8" id="KW-0315">Glutamine amidotransferase</keyword>
<dbReference type="UniPathway" id="UPA00074">
    <property type="reaction ID" value="UER00128"/>
</dbReference>
<proteinExistence type="inferred from homology"/>
<comment type="catalytic activity">
    <reaction evidence="8">
        <text>N(2)-formyl-N(1)-(5-phospho-beta-D-ribosyl)glycinamide + L-glutamine + ATP + H2O = 2-formamido-N(1)-(5-O-phospho-beta-D-ribosyl)acetamidine + L-glutamate + ADP + phosphate + H(+)</text>
        <dbReference type="Rhea" id="RHEA:17129"/>
        <dbReference type="ChEBI" id="CHEBI:15377"/>
        <dbReference type="ChEBI" id="CHEBI:15378"/>
        <dbReference type="ChEBI" id="CHEBI:29985"/>
        <dbReference type="ChEBI" id="CHEBI:30616"/>
        <dbReference type="ChEBI" id="CHEBI:43474"/>
        <dbReference type="ChEBI" id="CHEBI:58359"/>
        <dbReference type="ChEBI" id="CHEBI:147286"/>
        <dbReference type="ChEBI" id="CHEBI:147287"/>
        <dbReference type="ChEBI" id="CHEBI:456216"/>
        <dbReference type="EC" id="6.3.5.3"/>
    </reaction>
</comment>
<dbReference type="GO" id="GO:0005737">
    <property type="term" value="C:cytoplasm"/>
    <property type="evidence" value="ECO:0007669"/>
    <property type="project" value="UniProtKB-SubCell"/>
</dbReference>
<organism evidence="9 10">
    <name type="scientific">Campylobacter lari</name>
    <dbReference type="NCBI Taxonomy" id="201"/>
    <lineage>
        <taxon>Bacteria</taxon>
        <taxon>Pseudomonadati</taxon>
        <taxon>Campylobacterota</taxon>
        <taxon>Epsilonproteobacteria</taxon>
        <taxon>Campylobacterales</taxon>
        <taxon>Campylobacteraceae</taxon>
        <taxon>Campylobacter</taxon>
    </lineage>
</organism>
<protein>
    <recommendedName>
        <fullName evidence="8">Phosphoribosylformylglycinamidine synthase subunit PurQ</fullName>
        <shortName evidence="8">FGAM synthase</shortName>
        <ecNumber evidence="8">6.3.5.3</ecNumber>
    </recommendedName>
    <alternativeName>
        <fullName evidence="8">Formylglycinamide ribonucleotide amidotransferase subunit I</fullName>
        <shortName evidence="8">FGAR amidotransferase I</shortName>
        <shortName evidence="8">FGAR-AT I</shortName>
    </alternativeName>
    <alternativeName>
        <fullName evidence="8">Glutaminase PurQ</fullName>
        <ecNumber evidence="8">3.5.1.2</ecNumber>
    </alternativeName>
    <alternativeName>
        <fullName evidence="8">Phosphoribosylformylglycinamidine synthase subunit I</fullName>
    </alternativeName>
</protein>
<dbReference type="NCBIfam" id="TIGR01737">
    <property type="entry name" value="FGAM_synth_I"/>
    <property type="match status" value="1"/>
</dbReference>
<dbReference type="HAMAP" id="MF_00421">
    <property type="entry name" value="PurQ"/>
    <property type="match status" value="1"/>
</dbReference>
<evidence type="ECO:0000256" key="5">
    <source>
        <dbReference type="ARBA" id="ARBA00022801"/>
    </source>
</evidence>
<reference evidence="9 10" key="1">
    <citation type="submission" date="2019-11" db="EMBL/GenBank/DDBJ databases">
        <authorList>
            <consortium name="PulseNet: The National Subtyping Network for Foodborne Disease Surveillance"/>
            <person name="Tarr C.L."/>
            <person name="Trees E."/>
            <person name="Katz L.S."/>
            <person name="Carleton-Romer H.A."/>
            <person name="Stroika S."/>
            <person name="Kucerova Z."/>
            <person name="Roache K.F."/>
            <person name="Sabol A.L."/>
            <person name="Besser J."/>
            <person name="Gerner-Smidt P."/>
        </authorList>
    </citation>
    <scope>NUCLEOTIDE SEQUENCE [LARGE SCALE GENOMIC DNA]</scope>
    <source>
        <strain evidence="9 10">PNUSAC013627</strain>
    </source>
</reference>
<comment type="subcellular location">
    <subcellularLocation>
        <location evidence="8">Cytoplasm</location>
    </subcellularLocation>
</comment>
<gene>
    <name evidence="8 9" type="primary">purQ</name>
    <name evidence="9" type="ORF">GL567_05275</name>
</gene>
<comment type="pathway">
    <text evidence="8">Purine metabolism; IMP biosynthesis via de novo pathway; 5-amino-1-(5-phospho-D-ribosyl)imidazole from N(2)-formyl-N(1)-(5-phospho-D-ribosyl)glycinamide: step 1/2.</text>
</comment>
<dbReference type="NCBIfam" id="NF002957">
    <property type="entry name" value="PRK03619.1"/>
    <property type="match status" value="1"/>
</dbReference>
<dbReference type="InterPro" id="IPR010075">
    <property type="entry name" value="PRibForGlyAmidine_synth_PurQ"/>
</dbReference>
<evidence type="ECO:0000256" key="8">
    <source>
        <dbReference type="HAMAP-Rule" id="MF_00421"/>
    </source>
</evidence>
<dbReference type="GO" id="GO:0006189">
    <property type="term" value="P:'de novo' IMP biosynthetic process"/>
    <property type="evidence" value="ECO:0007669"/>
    <property type="project" value="UniProtKB-UniRule"/>
</dbReference>
<dbReference type="GO" id="GO:0004359">
    <property type="term" value="F:glutaminase activity"/>
    <property type="evidence" value="ECO:0007669"/>
    <property type="project" value="UniProtKB-EC"/>
</dbReference>
<dbReference type="CDD" id="cd01740">
    <property type="entry name" value="GATase1_FGAR_AT"/>
    <property type="match status" value="1"/>
</dbReference>
<name>A0A5L4RJ13_CAMLA</name>
<dbReference type="EMBL" id="AANNSE010000006">
    <property type="protein sequence ID" value="EDP6814981.1"/>
    <property type="molecule type" value="Genomic_DNA"/>
</dbReference>
<evidence type="ECO:0000313" key="10">
    <source>
        <dbReference type="Proteomes" id="UP000471322"/>
    </source>
</evidence>
<feature type="active site" evidence="8">
    <location>
        <position position="192"/>
    </location>
</feature>
<keyword evidence="2 8" id="KW-0436">Ligase</keyword>
<dbReference type="AlphaFoldDB" id="A0A5L4RJ13"/>
<dbReference type="GeneID" id="93004810"/>
<dbReference type="PROSITE" id="PS51273">
    <property type="entry name" value="GATASE_TYPE_1"/>
    <property type="match status" value="1"/>
</dbReference>
<sequence>MKVAIIRFPGTNCEFDTAYAFEKLGVKTEIIWHERQDFSADLIILPGGFSYGDYLRCAAIAKLAPAMKTLKEHVQKGGYVLGICNGFQILLELGLLKGAMKHNNSLSFISKMQALQVVSNNNAFLKNFQKNDIIELPIAHGEGNYFNSEDGIKMLEDKDMILLRYINNPNGSLNDIAGICDENKKVFGLMPHPERMCDDILGSKVGLKMFEGFLNC</sequence>
<dbReference type="GO" id="GO:0005524">
    <property type="term" value="F:ATP binding"/>
    <property type="evidence" value="ECO:0007669"/>
    <property type="project" value="UniProtKB-KW"/>
</dbReference>
<evidence type="ECO:0000256" key="6">
    <source>
        <dbReference type="ARBA" id="ARBA00022840"/>
    </source>
</evidence>
<comment type="subunit">
    <text evidence="8">Part of the FGAM synthase complex composed of 1 PurL, 1 PurQ and 2 PurS subunits.</text>
</comment>